<evidence type="ECO:0000313" key="2">
    <source>
        <dbReference type="EMBL" id="MPL75685.1"/>
    </source>
</evidence>
<evidence type="ECO:0008006" key="3">
    <source>
        <dbReference type="Google" id="ProtNLM"/>
    </source>
</evidence>
<protein>
    <recommendedName>
        <fullName evidence="3">Ferrous iron permease EfeU</fullName>
    </recommendedName>
</protein>
<feature type="transmembrane region" description="Helical" evidence="1">
    <location>
        <begin position="174"/>
        <end position="197"/>
    </location>
</feature>
<reference evidence="2" key="1">
    <citation type="submission" date="2019-08" db="EMBL/GenBank/DDBJ databases">
        <authorList>
            <person name="Kucharzyk K."/>
            <person name="Murdoch R.W."/>
            <person name="Higgins S."/>
            <person name="Loffler F."/>
        </authorList>
    </citation>
    <scope>NUCLEOTIDE SEQUENCE</scope>
</reference>
<feature type="transmembrane region" description="Helical" evidence="1">
    <location>
        <begin position="36"/>
        <end position="55"/>
    </location>
</feature>
<keyword evidence="1" id="KW-1133">Transmembrane helix</keyword>
<name>A0A644U9P9_9ZZZZ</name>
<feature type="transmembrane region" description="Helical" evidence="1">
    <location>
        <begin position="6"/>
        <end position="24"/>
    </location>
</feature>
<dbReference type="Pfam" id="PF09930">
    <property type="entry name" value="DUF2162"/>
    <property type="match status" value="1"/>
</dbReference>
<accession>A0A644U9P9</accession>
<dbReference type="InterPro" id="IPR017199">
    <property type="entry name" value="UCP037409_transporter"/>
</dbReference>
<organism evidence="2">
    <name type="scientific">bioreactor metagenome</name>
    <dbReference type="NCBI Taxonomy" id="1076179"/>
    <lineage>
        <taxon>unclassified sequences</taxon>
        <taxon>metagenomes</taxon>
        <taxon>ecological metagenomes</taxon>
    </lineage>
</organism>
<evidence type="ECO:0000256" key="1">
    <source>
        <dbReference type="SAM" id="Phobius"/>
    </source>
</evidence>
<gene>
    <name evidence="2" type="ORF">SDC9_21513</name>
</gene>
<sequence>MIDLQTLSFIVVIVLSSIAMPISFRNNSINKNNSILIAVYLNLLILVSVFISNLFSKAIIPTINNNISFIMTIIGMILIYTGYRFILDFKTKSENKKVGNKKYSKIVYQVKEDLSLILLIICSYLAILVNIIYVAPSLWLSIFELGLISVGITFILMIMTYYILYKKITTPKRLFNGIFGFYLILSGILYFTLYMFVPNLQKILTEKMTQLSFPETNMVIYILILVALSIFLGFIIKKSKRFKNLI</sequence>
<feature type="transmembrane region" description="Helical" evidence="1">
    <location>
        <begin position="67"/>
        <end position="87"/>
    </location>
</feature>
<keyword evidence="1" id="KW-0472">Membrane</keyword>
<dbReference type="EMBL" id="VSSQ01000090">
    <property type="protein sequence ID" value="MPL75685.1"/>
    <property type="molecule type" value="Genomic_DNA"/>
</dbReference>
<feature type="transmembrane region" description="Helical" evidence="1">
    <location>
        <begin position="114"/>
        <end position="133"/>
    </location>
</feature>
<proteinExistence type="predicted"/>
<comment type="caution">
    <text evidence="2">The sequence shown here is derived from an EMBL/GenBank/DDBJ whole genome shotgun (WGS) entry which is preliminary data.</text>
</comment>
<dbReference type="AlphaFoldDB" id="A0A644U9P9"/>
<feature type="transmembrane region" description="Helical" evidence="1">
    <location>
        <begin position="139"/>
        <end position="162"/>
    </location>
</feature>
<keyword evidence="1" id="KW-0812">Transmembrane</keyword>
<feature type="transmembrane region" description="Helical" evidence="1">
    <location>
        <begin position="217"/>
        <end position="236"/>
    </location>
</feature>